<comment type="caution">
    <text evidence="2">The sequence shown here is derived from an EMBL/GenBank/DDBJ whole genome shotgun (WGS) entry which is preliminary data.</text>
</comment>
<keyword evidence="1" id="KW-0472">Membrane</keyword>
<dbReference type="EMBL" id="BART01023395">
    <property type="protein sequence ID" value="GAG92105.1"/>
    <property type="molecule type" value="Genomic_DNA"/>
</dbReference>
<evidence type="ECO:0000313" key="2">
    <source>
        <dbReference type="EMBL" id="GAG92105.1"/>
    </source>
</evidence>
<accession>X1BAJ5</accession>
<feature type="non-terminal residue" evidence="2">
    <location>
        <position position="38"/>
    </location>
</feature>
<keyword evidence="1" id="KW-1133">Transmembrane helix</keyword>
<reference evidence="2" key="1">
    <citation type="journal article" date="2014" name="Front. Microbiol.">
        <title>High frequency of phylogenetically diverse reductive dehalogenase-homologous genes in deep subseafloor sedimentary metagenomes.</title>
        <authorList>
            <person name="Kawai M."/>
            <person name="Futagami T."/>
            <person name="Toyoda A."/>
            <person name="Takaki Y."/>
            <person name="Nishi S."/>
            <person name="Hori S."/>
            <person name="Arai W."/>
            <person name="Tsubouchi T."/>
            <person name="Morono Y."/>
            <person name="Uchiyama I."/>
            <person name="Ito T."/>
            <person name="Fujiyama A."/>
            <person name="Inagaki F."/>
            <person name="Takami H."/>
        </authorList>
    </citation>
    <scope>NUCLEOTIDE SEQUENCE</scope>
    <source>
        <strain evidence="2">Expedition CK06-06</strain>
    </source>
</reference>
<feature type="transmembrane region" description="Helical" evidence="1">
    <location>
        <begin position="6"/>
        <end position="31"/>
    </location>
</feature>
<proteinExistence type="predicted"/>
<name>X1BAJ5_9ZZZZ</name>
<organism evidence="2">
    <name type="scientific">marine sediment metagenome</name>
    <dbReference type="NCBI Taxonomy" id="412755"/>
    <lineage>
        <taxon>unclassified sequences</taxon>
        <taxon>metagenomes</taxon>
        <taxon>ecological metagenomes</taxon>
    </lineage>
</organism>
<protein>
    <submittedName>
        <fullName evidence="2">Uncharacterized protein</fullName>
    </submittedName>
</protein>
<gene>
    <name evidence="2" type="ORF">S01H4_42576</name>
</gene>
<dbReference type="AlphaFoldDB" id="X1BAJ5"/>
<evidence type="ECO:0000256" key="1">
    <source>
        <dbReference type="SAM" id="Phobius"/>
    </source>
</evidence>
<keyword evidence="1" id="KW-0812">Transmembrane</keyword>
<sequence>MRWRYILNIIGILIFFFGLTMILPLLVGFYYQDQSIIP</sequence>